<evidence type="ECO:0000256" key="1">
    <source>
        <dbReference type="SAM" id="Phobius"/>
    </source>
</evidence>
<keyword evidence="1" id="KW-0472">Membrane</keyword>
<keyword evidence="1" id="KW-0812">Transmembrane</keyword>
<accession>A0A1W0A2C2</accession>
<dbReference type="InterPro" id="IPR021067">
    <property type="entry name" value="Glycosyltransferase"/>
</dbReference>
<name>A0A1W0A2C2_9STRA</name>
<dbReference type="EMBL" id="JNBS01000668">
    <property type="protein sequence ID" value="OQS04180.1"/>
    <property type="molecule type" value="Genomic_DNA"/>
</dbReference>
<dbReference type="Proteomes" id="UP000243217">
    <property type="component" value="Unassembled WGS sequence"/>
</dbReference>
<dbReference type="PANTHER" id="PTHR34496:SF6">
    <property type="entry name" value="GLYCOSYLTRANSFERASE 2-LIKE DOMAIN-CONTAINING PROTEIN"/>
    <property type="match status" value="1"/>
</dbReference>
<evidence type="ECO:0000313" key="2">
    <source>
        <dbReference type="EMBL" id="OQS04180.1"/>
    </source>
</evidence>
<feature type="transmembrane region" description="Helical" evidence="1">
    <location>
        <begin position="426"/>
        <end position="449"/>
    </location>
</feature>
<dbReference type="OrthoDB" id="76265at2759"/>
<dbReference type="Pfam" id="PF11397">
    <property type="entry name" value="GlcNAc"/>
    <property type="match status" value="2"/>
</dbReference>
<evidence type="ECO:0000313" key="3">
    <source>
        <dbReference type="Proteomes" id="UP000243217"/>
    </source>
</evidence>
<sequence>MTEKPSPQSIYYNFPKGVERRSTFDPLRQNIPHDLSTQHLRPPTPRIPDVYDIFIGIASYRDGHKCGFTLWTAFTRAVKPESVFIGIIDQVVDGDLVCLEEYCRRARETWPEHECRYKENIRIDTHDAKLSKGPTVARWQQQQLIKDEEFCMEIDAHSQFLPNWDVEIVKEWARTENEMAVLSTYPMAYSFIGKNNTIPKHYSSHLCGYLPRATASDIPIIEGMRLIDNSEYPQMAALWGGCLSFSKCHAEKRVAIDKHMNWVFWGEEYLRSFQLWTHGYDIYSPSRHGSVVFHNWTNDPEKHRFWDKPAFPKEVHDSEELKAYNRLRMLLKLPFEGPVDSEEMEIFNSKTVRTADQFLKFSQISNVDAELDGNTCHQLYWVPYSVPEIVEELLPGYKMHPSKFDHKSTNAGLSFELSKLHDQNEWLSYMEMLPLLLVVLSVAISLVILKKGLRTKQQAPNYAMGKIRN</sequence>
<protein>
    <recommendedName>
        <fullName evidence="4">GlcNac transferase</fullName>
    </recommendedName>
</protein>
<evidence type="ECO:0008006" key="4">
    <source>
        <dbReference type="Google" id="ProtNLM"/>
    </source>
</evidence>
<gene>
    <name evidence="2" type="ORF">THRCLA_03569</name>
</gene>
<keyword evidence="3" id="KW-1185">Reference proteome</keyword>
<dbReference type="AlphaFoldDB" id="A0A1W0A2C2"/>
<proteinExistence type="predicted"/>
<reference evidence="2 3" key="1">
    <citation type="journal article" date="2014" name="Genome Biol. Evol.">
        <title>The secreted proteins of Achlya hypogyna and Thraustotheca clavata identify the ancestral oomycete secretome and reveal gene acquisitions by horizontal gene transfer.</title>
        <authorList>
            <person name="Misner I."/>
            <person name="Blouin N."/>
            <person name="Leonard G."/>
            <person name="Richards T.A."/>
            <person name="Lane C.E."/>
        </authorList>
    </citation>
    <scope>NUCLEOTIDE SEQUENCE [LARGE SCALE GENOMIC DNA]</scope>
    <source>
        <strain evidence="2 3">ATCC 34112</strain>
    </source>
</reference>
<organism evidence="2 3">
    <name type="scientific">Thraustotheca clavata</name>
    <dbReference type="NCBI Taxonomy" id="74557"/>
    <lineage>
        <taxon>Eukaryota</taxon>
        <taxon>Sar</taxon>
        <taxon>Stramenopiles</taxon>
        <taxon>Oomycota</taxon>
        <taxon>Saprolegniomycetes</taxon>
        <taxon>Saprolegniales</taxon>
        <taxon>Achlyaceae</taxon>
        <taxon>Thraustotheca</taxon>
    </lineage>
</organism>
<keyword evidence="1" id="KW-1133">Transmembrane helix</keyword>
<comment type="caution">
    <text evidence="2">The sequence shown here is derived from an EMBL/GenBank/DDBJ whole genome shotgun (WGS) entry which is preliminary data.</text>
</comment>
<dbReference type="PANTHER" id="PTHR34496">
    <property type="entry name" value="GLCNAC TRANSFERASE-RELATED"/>
    <property type="match status" value="1"/>
</dbReference>